<dbReference type="RefSeq" id="WP_112294758.1">
    <property type="nucleotide sequence ID" value="NZ_CBCSBS010000001.1"/>
</dbReference>
<feature type="transmembrane region" description="Helical" evidence="1">
    <location>
        <begin position="211"/>
        <end position="230"/>
    </location>
</feature>
<reference evidence="3" key="1">
    <citation type="submission" date="2018-06" db="EMBL/GenBank/DDBJ databases">
        <title>Description of a new Polynucleobacter species.</title>
        <authorList>
            <person name="Hahn M.W."/>
        </authorList>
    </citation>
    <scope>NUCLEOTIDE SEQUENCE [LARGE SCALE GENOMIC DNA]</scope>
    <source>
        <strain evidence="3">MG-25-Pas1-D2</strain>
    </source>
</reference>
<evidence type="ECO:0008006" key="4">
    <source>
        <dbReference type="Google" id="ProtNLM"/>
    </source>
</evidence>
<sequence length="265" mass="29593">MSYIYDWPAIIFVCSLILLSLSAWMGSHFFSRYRNADTESEFDLGVIQTATLTLLGLIIGFTFSMAITRYDLRQTLEESEANAISTEYLRADLLPASSAVKTKALLVEYLNQRITFYSLRLDDEKQSLRTQTENTQVALWSSILPYVKSQNGATPALIASGMNDVLNAEGYTQAAWWNRIPIAAWTLMIAIAVFANALVGYGARNYQKNRGLFIIFPLIVSVSFFLIADIDSPTRGIIRIKPRNLLALQASLYPQKASVSPSISH</sequence>
<dbReference type="AlphaFoldDB" id="A0A2Z4JTF0"/>
<keyword evidence="1" id="KW-1133">Transmembrane helix</keyword>
<evidence type="ECO:0000313" key="2">
    <source>
        <dbReference type="EMBL" id="AWW49953.1"/>
    </source>
</evidence>
<proteinExistence type="predicted"/>
<gene>
    <name evidence="2" type="ORF">Pas1_05915</name>
</gene>
<keyword evidence="1" id="KW-0472">Membrane</keyword>
<organism evidence="2 3">
    <name type="scientific">Polynucleobacter paneuropaeus</name>
    <dbReference type="NCBI Taxonomy" id="2527775"/>
    <lineage>
        <taxon>Bacteria</taxon>
        <taxon>Pseudomonadati</taxon>
        <taxon>Pseudomonadota</taxon>
        <taxon>Betaproteobacteria</taxon>
        <taxon>Burkholderiales</taxon>
        <taxon>Burkholderiaceae</taxon>
        <taxon>Polynucleobacter</taxon>
    </lineage>
</organism>
<keyword evidence="1" id="KW-0812">Transmembrane</keyword>
<name>A0A2Z4JTF0_9BURK</name>
<feature type="transmembrane region" description="Helical" evidence="1">
    <location>
        <begin position="7"/>
        <end position="26"/>
    </location>
</feature>
<accession>A0A2Z4JTF0</accession>
<evidence type="ECO:0000256" key="1">
    <source>
        <dbReference type="SAM" id="Phobius"/>
    </source>
</evidence>
<dbReference type="Pfam" id="PF14023">
    <property type="entry name" value="Bestrophin-like"/>
    <property type="match status" value="1"/>
</dbReference>
<protein>
    <recommendedName>
        <fullName evidence="4">DUF4239 domain-containing protein</fullName>
    </recommendedName>
</protein>
<dbReference type="InterPro" id="IPR025333">
    <property type="entry name" value="DUF4239"/>
</dbReference>
<dbReference type="Proteomes" id="UP000248592">
    <property type="component" value="Chromosome"/>
</dbReference>
<feature type="transmembrane region" description="Helical" evidence="1">
    <location>
        <begin position="46"/>
        <end position="67"/>
    </location>
</feature>
<dbReference type="EMBL" id="CP030085">
    <property type="protein sequence ID" value="AWW49953.1"/>
    <property type="molecule type" value="Genomic_DNA"/>
</dbReference>
<evidence type="ECO:0000313" key="3">
    <source>
        <dbReference type="Proteomes" id="UP000248592"/>
    </source>
</evidence>
<feature type="transmembrane region" description="Helical" evidence="1">
    <location>
        <begin position="182"/>
        <end position="199"/>
    </location>
</feature>